<keyword evidence="3" id="KW-0805">Transcription regulation</keyword>
<feature type="domain" description="Sigma-54 factor interaction" evidence="5">
    <location>
        <begin position="1"/>
        <end position="89"/>
    </location>
</feature>
<evidence type="ECO:0000256" key="1">
    <source>
        <dbReference type="ARBA" id="ARBA00022741"/>
    </source>
</evidence>
<evidence type="ECO:0000256" key="3">
    <source>
        <dbReference type="ARBA" id="ARBA00023015"/>
    </source>
</evidence>
<dbReference type="RefSeq" id="WP_377914019.1">
    <property type="nucleotide sequence ID" value="NZ_JBHRZT010000032.1"/>
</dbReference>
<keyword evidence="7" id="KW-1185">Reference proteome</keyword>
<dbReference type="Pfam" id="PF25601">
    <property type="entry name" value="AAA_lid_14"/>
    <property type="match status" value="1"/>
</dbReference>
<dbReference type="Proteomes" id="UP001595752">
    <property type="component" value="Unassembled WGS sequence"/>
</dbReference>
<dbReference type="PANTHER" id="PTHR32071:SF57">
    <property type="entry name" value="C4-DICARBOXYLATE TRANSPORT TRANSCRIPTIONAL REGULATORY PROTEIN DCTD"/>
    <property type="match status" value="1"/>
</dbReference>
<keyword evidence="4" id="KW-0804">Transcription</keyword>
<dbReference type="SUPFAM" id="SSF52540">
    <property type="entry name" value="P-loop containing nucleoside triphosphate hydrolases"/>
    <property type="match status" value="1"/>
</dbReference>
<dbReference type="PANTHER" id="PTHR32071">
    <property type="entry name" value="TRANSCRIPTIONAL REGULATORY PROTEIN"/>
    <property type="match status" value="1"/>
</dbReference>
<evidence type="ECO:0000256" key="4">
    <source>
        <dbReference type="ARBA" id="ARBA00023163"/>
    </source>
</evidence>
<dbReference type="InterPro" id="IPR002078">
    <property type="entry name" value="Sigma_54_int"/>
</dbReference>
<dbReference type="Gene3D" id="1.10.8.60">
    <property type="match status" value="1"/>
</dbReference>
<dbReference type="EMBL" id="JBHRZT010000032">
    <property type="protein sequence ID" value="MFC3883489.1"/>
    <property type="molecule type" value="Genomic_DNA"/>
</dbReference>
<reference evidence="7" key="1">
    <citation type="journal article" date="2019" name="Int. J. Syst. Evol. Microbiol.">
        <title>The Global Catalogue of Microorganisms (GCM) 10K type strain sequencing project: providing services to taxonomists for standard genome sequencing and annotation.</title>
        <authorList>
            <consortium name="The Broad Institute Genomics Platform"/>
            <consortium name="The Broad Institute Genome Sequencing Center for Infectious Disease"/>
            <person name="Wu L."/>
            <person name="Ma J."/>
        </authorList>
    </citation>
    <scope>NUCLEOTIDE SEQUENCE [LARGE SCALE GENOMIC DNA]</scope>
    <source>
        <strain evidence="7">CCUG 61889</strain>
    </source>
</reference>
<dbReference type="InterPro" id="IPR025944">
    <property type="entry name" value="Sigma_54_int_dom_CS"/>
</dbReference>
<evidence type="ECO:0000313" key="7">
    <source>
        <dbReference type="Proteomes" id="UP001595752"/>
    </source>
</evidence>
<name>A0ABV8B1I3_9BACI</name>
<evidence type="ECO:0000256" key="2">
    <source>
        <dbReference type="ARBA" id="ARBA00022840"/>
    </source>
</evidence>
<evidence type="ECO:0000313" key="6">
    <source>
        <dbReference type="EMBL" id="MFC3883489.1"/>
    </source>
</evidence>
<dbReference type="InterPro" id="IPR058031">
    <property type="entry name" value="AAA_lid_NorR"/>
</dbReference>
<comment type="caution">
    <text evidence="6">The sequence shown here is derived from an EMBL/GenBank/DDBJ whole genome shotgun (WGS) entry which is preliminary data.</text>
</comment>
<accession>A0ABV8B1I3</accession>
<dbReference type="PROSITE" id="PS00688">
    <property type="entry name" value="SIGMA54_INTERACT_3"/>
    <property type="match status" value="1"/>
</dbReference>
<organism evidence="6 7">
    <name type="scientific">Bacillus songklensis</name>
    <dbReference type="NCBI Taxonomy" id="1069116"/>
    <lineage>
        <taxon>Bacteria</taxon>
        <taxon>Bacillati</taxon>
        <taxon>Bacillota</taxon>
        <taxon>Bacilli</taxon>
        <taxon>Bacillales</taxon>
        <taxon>Bacillaceae</taxon>
        <taxon>Bacillus</taxon>
    </lineage>
</organism>
<sequence length="103" mass="12065">MKTLVFDLQQGLFREDLFFRINVVTVNIPPLRERKEDIPLITDYFLKQFAKKYGKNSLSLAEGIRSYFLEYTWPGNIRELQNVLEHAVIFSDSPVIELESLPT</sequence>
<protein>
    <recommendedName>
        <fullName evidence="5">Sigma-54 factor interaction domain-containing protein</fullName>
    </recommendedName>
</protein>
<keyword evidence="1" id="KW-0547">Nucleotide-binding</keyword>
<keyword evidence="2" id="KW-0067">ATP-binding</keyword>
<dbReference type="PROSITE" id="PS50045">
    <property type="entry name" value="SIGMA54_INTERACT_4"/>
    <property type="match status" value="1"/>
</dbReference>
<gene>
    <name evidence="6" type="ORF">ACFOU2_08180</name>
</gene>
<evidence type="ECO:0000259" key="5">
    <source>
        <dbReference type="PROSITE" id="PS50045"/>
    </source>
</evidence>
<dbReference type="InterPro" id="IPR027417">
    <property type="entry name" value="P-loop_NTPase"/>
</dbReference>
<proteinExistence type="predicted"/>